<keyword evidence="3" id="KW-1185">Reference proteome</keyword>
<reference evidence="3" key="1">
    <citation type="journal article" date="2018" name="Nat. Microbiol.">
        <title>Leveraging single-cell genomics to expand the fungal tree of life.</title>
        <authorList>
            <person name="Ahrendt S.R."/>
            <person name="Quandt C.A."/>
            <person name="Ciobanu D."/>
            <person name="Clum A."/>
            <person name="Salamov A."/>
            <person name="Andreopoulos B."/>
            <person name="Cheng J.F."/>
            <person name="Woyke T."/>
            <person name="Pelin A."/>
            <person name="Henrissat B."/>
            <person name="Reynolds N.K."/>
            <person name="Benny G.L."/>
            <person name="Smith M.E."/>
            <person name="James T.Y."/>
            <person name="Grigoriev I.V."/>
        </authorList>
    </citation>
    <scope>NUCLEOTIDE SEQUENCE [LARGE SCALE GENOMIC DNA]</scope>
    <source>
        <strain evidence="3">RSA 1356</strain>
    </source>
</reference>
<evidence type="ECO:0000313" key="3">
    <source>
        <dbReference type="Proteomes" id="UP000271241"/>
    </source>
</evidence>
<dbReference type="EMBL" id="KZ993239">
    <property type="protein sequence ID" value="RKP05158.1"/>
    <property type="molecule type" value="Genomic_DNA"/>
</dbReference>
<dbReference type="STRING" id="78915.A0A4P9XHL5"/>
<sequence length="297" mass="32897">MYVRLGYIQALEEEVLRLRSVELSLKDEVKTLQEQAQAQPQSQPKQASLHTTAGSFTPDAINDTALSGLSTPEMITINWDELYEISPESACCIKAAEATPPAVPWAMDSSDFTQPQNLWINSSPGNDMSGMMSDVLGSMTITATVPEVAAQVPQTKQAPLSSRVGLKCILLYDSPESALIAPYNWGTNHAYNLSTRLFNEYKSQESPQETQITNVDLDHLLQASDRLQLVDELTPVQVWDMVCKLDSISHIDAEVVTGMFEELSKYSYCNSFGTAISKGTIREAFKYFLGWSQSHDL</sequence>
<dbReference type="OrthoDB" id="2590011at2759"/>
<organism evidence="2 3">
    <name type="scientific">Thamnocephalis sphaerospora</name>
    <dbReference type="NCBI Taxonomy" id="78915"/>
    <lineage>
        <taxon>Eukaryota</taxon>
        <taxon>Fungi</taxon>
        <taxon>Fungi incertae sedis</taxon>
        <taxon>Zoopagomycota</taxon>
        <taxon>Zoopagomycotina</taxon>
        <taxon>Zoopagomycetes</taxon>
        <taxon>Zoopagales</taxon>
        <taxon>Sigmoideomycetaceae</taxon>
        <taxon>Thamnocephalis</taxon>
    </lineage>
</organism>
<dbReference type="Proteomes" id="UP000271241">
    <property type="component" value="Unassembled WGS sequence"/>
</dbReference>
<gene>
    <name evidence="2" type="ORF">THASP1DRAFT_33003</name>
</gene>
<feature type="region of interest" description="Disordered" evidence="1">
    <location>
        <begin position="35"/>
        <end position="56"/>
    </location>
</feature>
<evidence type="ECO:0000313" key="2">
    <source>
        <dbReference type="EMBL" id="RKP05158.1"/>
    </source>
</evidence>
<protein>
    <submittedName>
        <fullName evidence="2">Uncharacterized protein</fullName>
    </submittedName>
</protein>
<proteinExistence type="predicted"/>
<dbReference type="AlphaFoldDB" id="A0A4P9XHL5"/>
<name>A0A4P9XHL5_9FUNG</name>
<evidence type="ECO:0000256" key="1">
    <source>
        <dbReference type="SAM" id="MobiDB-lite"/>
    </source>
</evidence>
<accession>A0A4P9XHL5</accession>
<feature type="compositionally biased region" description="Low complexity" evidence="1">
    <location>
        <begin position="35"/>
        <end position="48"/>
    </location>
</feature>